<name>A0A212KCA6_9DELT</name>
<keyword evidence="3 6" id="KW-0812">Transmembrane</keyword>
<evidence type="ECO:0000313" key="7">
    <source>
        <dbReference type="EMBL" id="SBW09311.1"/>
    </source>
</evidence>
<dbReference type="GO" id="GO:0015209">
    <property type="term" value="F:cytosine transmembrane transporter activity"/>
    <property type="evidence" value="ECO:0007669"/>
    <property type="project" value="InterPro"/>
</dbReference>
<proteinExistence type="inferred from homology"/>
<dbReference type="Gene3D" id="1.10.4160.10">
    <property type="entry name" value="Hydantoin permease"/>
    <property type="match status" value="1"/>
</dbReference>
<dbReference type="EMBL" id="FLUQ01000005">
    <property type="protein sequence ID" value="SBW09311.1"/>
    <property type="molecule type" value="Genomic_DNA"/>
</dbReference>
<dbReference type="Pfam" id="PF02133">
    <property type="entry name" value="Transp_cyt_pur"/>
    <property type="match status" value="1"/>
</dbReference>
<feature type="transmembrane region" description="Helical" evidence="6">
    <location>
        <begin position="345"/>
        <end position="364"/>
    </location>
</feature>
<reference evidence="7" key="1">
    <citation type="submission" date="2016-04" db="EMBL/GenBank/DDBJ databases">
        <authorList>
            <person name="Evans L.H."/>
            <person name="Alamgir A."/>
            <person name="Owens N."/>
            <person name="Weber N.D."/>
            <person name="Virtaneva K."/>
            <person name="Barbian K."/>
            <person name="Babar A."/>
            <person name="Rosenke K."/>
        </authorList>
    </citation>
    <scope>NUCLEOTIDE SEQUENCE</scope>
    <source>
        <strain evidence="7">86</strain>
    </source>
</reference>
<sequence length="472" mass="49943">MTDVTKTRISGDTEFTLMPVPISDRRATWKQILVWIGFGYVVTGLFVGGVLAGFGGQPGVSYHDALWSIALGMGALFILTSLLGVASQRTGFNLALLSRYSYGARGANIVMLVMALLTLGWFSSITGMVGQIWGSFLGNVSGITVFDPAAIGRSGFPAVTLEEFLSCVVFGIIFTYTAALGIKGLELIAIPVAPAILIIALWVGGGMLAEGGGYDVFVGKANQLGGLGMGTAITAVVGSWIAGAIMGCDLFRFNRNIPAVFLCAAACFIITNPLLNIIGYMGSISVGQFNYVAWMLKQGLGLAILGVIAWTLSLWTTNDGELYCNALYTRPFLHSYGLSVTKNKLVFGAGILGTILGALGFYQLFFNTFITVLGTVAPPLAGPIIADYFIVRKKYVVANYNRQPLYRSAGIASFLAAAVLALILQYAIIIPNLPSGLLSLVVAIALYPVLYSITADSAADRELGQAPVRASR</sequence>
<gene>
    <name evidence="7" type="ORF">KL86DPRO_50131</name>
</gene>
<evidence type="ECO:0000256" key="2">
    <source>
        <dbReference type="ARBA" id="ARBA00008974"/>
    </source>
</evidence>
<accession>A0A212KCA6</accession>
<keyword evidence="4 6" id="KW-1133">Transmembrane helix</keyword>
<evidence type="ECO:0000256" key="5">
    <source>
        <dbReference type="ARBA" id="ARBA00023136"/>
    </source>
</evidence>
<keyword evidence="5 6" id="KW-0472">Membrane</keyword>
<evidence type="ECO:0008006" key="8">
    <source>
        <dbReference type="Google" id="ProtNLM"/>
    </source>
</evidence>
<feature type="transmembrane region" description="Helical" evidence="6">
    <location>
        <begin position="370"/>
        <end position="390"/>
    </location>
</feature>
<comment type="subcellular location">
    <subcellularLocation>
        <location evidence="1">Membrane</location>
        <topology evidence="1">Multi-pass membrane protein</topology>
    </subcellularLocation>
</comment>
<evidence type="ECO:0000256" key="1">
    <source>
        <dbReference type="ARBA" id="ARBA00004141"/>
    </source>
</evidence>
<feature type="transmembrane region" description="Helical" evidence="6">
    <location>
        <begin position="66"/>
        <end position="86"/>
    </location>
</feature>
<feature type="transmembrane region" description="Helical" evidence="6">
    <location>
        <begin position="436"/>
        <end position="453"/>
    </location>
</feature>
<feature type="transmembrane region" description="Helical" evidence="6">
    <location>
        <begin position="185"/>
        <end position="204"/>
    </location>
</feature>
<dbReference type="InterPro" id="IPR030191">
    <property type="entry name" value="CodB"/>
</dbReference>
<dbReference type="AlphaFoldDB" id="A0A212KCA6"/>
<evidence type="ECO:0000256" key="3">
    <source>
        <dbReference type="ARBA" id="ARBA00022692"/>
    </source>
</evidence>
<feature type="transmembrane region" description="Helical" evidence="6">
    <location>
        <begin position="32"/>
        <end position="54"/>
    </location>
</feature>
<dbReference type="GO" id="GO:0005886">
    <property type="term" value="C:plasma membrane"/>
    <property type="evidence" value="ECO:0007669"/>
    <property type="project" value="TreeGrafter"/>
</dbReference>
<feature type="transmembrane region" description="Helical" evidence="6">
    <location>
        <begin position="259"/>
        <end position="279"/>
    </location>
</feature>
<evidence type="ECO:0000256" key="4">
    <source>
        <dbReference type="ARBA" id="ARBA00022989"/>
    </source>
</evidence>
<feature type="transmembrane region" description="Helical" evidence="6">
    <location>
        <begin position="107"/>
        <end position="134"/>
    </location>
</feature>
<evidence type="ECO:0000256" key="6">
    <source>
        <dbReference type="SAM" id="Phobius"/>
    </source>
</evidence>
<feature type="transmembrane region" description="Helical" evidence="6">
    <location>
        <begin position="291"/>
        <end position="312"/>
    </location>
</feature>
<protein>
    <recommendedName>
        <fullName evidence="8">Cytosine permease</fullName>
    </recommendedName>
</protein>
<feature type="transmembrane region" description="Helical" evidence="6">
    <location>
        <begin position="224"/>
        <end position="247"/>
    </location>
</feature>
<dbReference type="PANTHER" id="PTHR30569">
    <property type="entry name" value="CYTOSINE TRANSPORTER CODB"/>
    <property type="match status" value="1"/>
</dbReference>
<organism evidence="7">
    <name type="scientific">uncultured delta proteobacterium</name>
    <dbReference type="NCBI Taxonomy" id="34034"/>
    <lineage>
        <taxon>Bacteria</taxon>
        <taxon>Deltaproteobacteria</taxon>
        <taxon>environmental samples</taxon>
    </lineage>
</organism>
<feature type="transmembrane region" description="Helical" evidence="6">
    <location>
        <begin position="154"/>
        <end position="178"/>
    </location>
</feature>
<dbReference type="InterPro" id="IPR001248">
    <property type="entry name" value="Pur-cyt_permease"/>
</dbReference>
<dbReference type="PANTHER" id="PTHR30569:SF0">
    <property type="entry name" value="CYTOSINE PERMEASE"/>
    <property type="match status" value="1"/>
</dbReference>
<comment type="similarity">
    <text evidence="2">Belongs to the purine-cytosine permease (2.A.39) family.</text>
</comment>
<feature type="transmembrane region" description="Helical" evidence="6">
    <location>
        <begin position="411"/>
        <end position="430"/>
    </location>
</feature>